<gene>
    <name evidence="3" type="ORF">HMPREF1068_04187</name>
</gene>
<dbReference type="Pfam" id="PF02517">
    <property type="entry name" value="Rce1-like"/>
    <property type="match status" value="1"/>
</dbReference>
<protein>
    <recommendedName>
        <fullName evidence="2">CAAX prenyl protease 2/Lysostaphin resistance protein A-like domain-containing protein</fullName>
    </recommendedName>
</protein>
<evidence type="ECO:0000313" key="4">
    <source>
        <dbReference type="Proteomes" id="UP000003089"/>
    </source>
</evidence>
<keyword evidence="1" id="KW-0472">Membrane</keyword>
<feature type="domain" description="CAAX prenyl protease 2/Lysostaphin resistance protein A-like" evidence="2">
    <location>
        <begin position="123"/>
        <end position="208"/>
    </location>
</feature>
<feature type="transmembrane region" description="Helical" evidence="1">
    <location>
        <begin position="225"/>
        <end position="250"/>
    </location>
</feature>
<accession>I8X1A4</accession>
<dbReference type="HOGENOM" id="CLU_066413_1_0_10"/>
<dbReference type="AlphaFoldDB" id="I8X1A4"/>
<reference evidence="3 4" key="1">
    <citation type="submission" date="2012-02" db="EMBL/GenBank/DDBJ databases">
        <title>The Genome Sequence of Bacteroides nordii CL02T12C05.</title>
        <authorList>
            <consortium name="The Broad Institute Genome Sequencing Platform"/>
            <person name="Earl A."/>
            <person name="Ward D."/>
            <person name="Feldgarden M."/>
            <person name="Gevers D."/>
            <person name="Zitomersky N.L."/>
            <person name="Coyne M.J."/>
            <person name="Comstock L.E."/>
            <person name="Young S.K."/>
            <person name="Zeng Q."/>
            <person name="Gargeya S."/>
            <person name="Fitzgerald M."/>
            <person name="Haas B."/>
            <person name="Abouelleil A."/>
            <person name="Alvarado L."/>
            <person name="Arachchi H.M."/>
            <person name="Berlin A."/>
            <person name="Chapman S.B."/>
            <person name="Gearin G."/>
            <person name="Goldberg J."/>
            <person name="Griggs A."/>
            <person name="Gujja S."/>
            <person name="Hansen M."/>
            <person name="Heiman D."/>
            <person name="Howarth C."/>
            <person name="Larimer J."/>
            <person name="Lui A."/>
            <person name="MacDonald P.J.P."/>
            <person name="McCowen C."/>
            <person name="Montmayeur A."/>
            <person name="Murphy C."/>
            <person name="Neiman D."/>
            <person name="Pearson M."/>
            <person name="Priest M."/>
            <person name="Roberts A."/>
            <person name="Saif S."/>
            <person name="Shea T."/>
            <person name="Sisk P."/>
            <person name="Stolte C."/>
            <person name="Sykes S."/>
            <person name="Wortman J."/>
            <person name="Nusbaum C."/>
            <person name="Birren B."/>
        </authorList>
    </citation>
    <scope>NUCLEOTIDE SEQUENCE [LARGE SCALE GENOMIC DNA]</scope>
    <source>
        <strain evidence="3 4">CL02T12C05</strain>
    </source>
</reference>
<comment type="caution">
    <text evidence="3">The sequence shown here is derived from an EMBL/GenBank/DDBJ whole genome shotgun (WGS) entry which is preliminary data.</text>
</comment>
<dbReference type="STRING" id="997884.HMPREF1068_04187"/>
<dbReference type="InterPro" id="IPR003675">
    <property type="entry name" value="Rce1/LyrA-like_dom"/>
</dbReference>
<dbReference type="Proteomes" id="UP000003089">
    <property type="component" value="Unassembled WGS sequence"/>
</dbReference>
<dbReference type="GO" id="GO:0080120">
    <property type="term" value="P:CAAX-box protein maturation"/>
    <property type="evidence" value="ECO:0007669"/>
    <property type="project" value="UniProtKB-ARBA"/>
</dbReference>
<evidence type="ECO:0000313" key="3">
    <source>
        <dbReference type="EMBL" id="EIY43862.1"/>
    </source>
</evidence>
<name>I8X1A4_9BACE</name>
<keyword evidence="4" id="KW-1185">Reference proteome</keyword>
<keyword evidence="1" id="KW-0812">Transmembrane</keyword>
<dbReference type="PANTHER" id="PTHR36435:SF1">
    <property type="entry name" value="CAAX AMINO TERMINAL PROTEASE FAMILY PROTEIN"/>
    <property type="match status" value="1"/>
</dbReference>
<evidence type="ECO:0000256" key="1">
    <source>
        <dbReference type="SAM" id="Phobius"/>
    </source>
</evidence>
<dbReference type="GO" id="GO:0004175">
    <property type="term" value="F:endopeptidase activity"/>
    <property type="evidence" value="ECO:0007669"/>
    <property type="project" value="UniProtKB-ARBA"/>
</dbReference>
<dbReference type="InterPro" id="IPR052710">
    <property type="entry name" value="CAAX_protease"/>
</dbReference>
<proteinExistence type="predicted"/>
<dbReference type="RefSeq" id="WP_007487491.1">
    <property type="nucleotide sequence ID" value="NZ_JH724317.1"/>
</dbReference>
<evidence type="ECO:0000259" key="2">
    <source>
        <dbReference type="Pfam" id="PF02517"/>
    </source>
</evidence>
<sequence length="272" mass="30141">MKTAIKLVLIYFAILQILSPILITVPCAIYLFATTGGIDKEALMQMIMIPAQMTGILLMLFYLWKAGYISNEKVTWSTVSSSYLVLSVVSLLSCSWLASTLISHMKWLPNIMEQAFDILQSGWGGIVAIAVVGPILEELLFRGAITKALLKQYNPAKAIFISALIFGIFHINPVQVVPAFLIGLLLAWVYYKTASLIPCILMHILNNSISVYINIKYPGVEDMDALVGGTTNLIITCVAAVLLVGCYWLMKRTTVAYPWKKDNNIEILTENN</sequence>
<feature type="transmembrane region" description="Helical" evidence="1">
    <location>
        <begin position="158"/>
        <end position="189"/>
    </location>
</feature>
<feature type="transmembrane region" description="Helical" evidence="1">
    <location>
        <begin position="76"/>
        <end position="98"/>
    </location>
</feature>
<feature type="transmembrane region" description="Helical" evidence="1">
    <location>
        <begin position="118"/>
        <end position="137"/>
    </location>
</feature>
<dbReference type="eggNOG" id="COG1266">
    <property type="taxonomic scope" value="Bacteria"/>
</dbReference>
<dbReference type="PANTHER" id="PTHR36435">
    <property type="entry name" value="SLR1288 PROTEIN"/>
    <property type="match status" value="1"/>
</dbReference>
<feature type="transmembrane region" description="Helical" evidence="1">
    <location>
        <begin position="7"/>
        <end position="31"/>
    </location>
</feature>
<feature type="transmembrane region" description="Helical" evidence="1">
    <location>
        <begin position="43"/>
        <end position="64"/>
    </location>
</feature>
<dbReference type="EMBL" id="AGXS01000028">
    <property type="protein sequence ID" value="EIY43862.1"/>
    <property type="molecule type" value="Genomic_DNA"/>
</dbReference>
<organism evidence="3 4">
    <name type="scientific">Bacteroides nordii CL02T12C05</name>
    <dbReference type="NCBI Taxonomy" id="997884"/>
    <lineage>
        <taxon>Bacteria</taxon>
        <taxon>Pseudomonadati</taxon>
        <taxon>Bacteroidota</taxon>
        <taxon>Bacteroidia</taxon>
        <taxon>Bacteroidales</taxon>
        <taxon>Bacteroidaceae</taxon>
        <taxon>Bacteroides</taxon>
    </lineage>
</organism>
<dbReference type="PATRIC" id="fig|997884.3.peg.4292"/>
<keyword evidence="1" id="KW-1133">Transmembrane helix</keyword>